<gene>
    <name evidence="1" type="ordered locus">PYCH_05480</name>
</gene>
<dbReference type="HOGENOM" id="CLU_3245506_0_0_2"/>
<dbReference type="KEGG" id="pya:PYCH_05480"/>
<keyword evidence="2" id="KW-1185">Reference proteome</keyword>
<dbReference type="EMBL" id="CP002779">
    <property type="protein sequence ID" value="AEH24236.1"/>
    <property type="molecule type" value="Genomic_DNA"/>
</dbReference>
<dbReference type="STRING" id="529709.PYCH_05480"/>
<dbReference type="Proteomes" id="UP000008386">
    <property type="component" value="Chromosome"/>
</dbReference>
<name>F8AHV1_PYRYC</name>
<evidence type="ECO:0000313" key="2">
    <source>
        <dbReference type="Proteomes" id="UP000008386"/>
    </source>
</evidence>
<reference evidence="1 2" key="1">
    <citation type="journal article" date="2011" name="J. Bacteriol.">
        <title>Complete genome sequence of the obligate piezophilic hyperthermophilic archaeon Pyrococcus yayanosii CH1.</title>
        <authorList>
            <person name="Jun X."/>
            <person name="Lupeng L."/>
            <person name="Minjuan X."/>
            <person name="Oger P."/>
            <person name="Fengping W."/>
            <person name="Jebbar M."/>
            <person name="Xiang X."/>
        </authorList>
    </citation>
    <scope>NUCLEOTIDE SEQUENCE [LARGE SCALE GENOMIC DNA]</scope>
    <source>
        <strain evidence="2">CH1 / JCM 16557</strain>
    </source>
</reference>
<sequence>MEGYAQSCPHKNINGKWYTVVIERVRYWWEVVTAFPRDAPPL</sequence>
<dbReference type="AlphaFoldDB" id="F8AHV1"/>
<protein>
    <submittedName>
        <fullName evidence="1">Uncharacterized protein</fullName>
    </submittedName>
</protein>
<evidence type="ECO:0000313" key="1">
    <source>
        <dbReference type="EMBL" id="AEH24236.1"/>
    </source>
</evidence>
<proteinExistence type="predicted"/>
<organism evidence="1 2">
    <name type="scientific">Pyrococcus yayanosii (strain CH1 / JCM 16557)</name>
    <dbReference type="NCBI Taxonomy" id="529709"/>
    <lineage>
        <taxon>Archaea</taxon>
        <taxon>Methanobacteriati</taxon>
        <taxon>Methanobacteriota</taxon>
        <taxon>Thermococci</taxon>
        <taxon>Thermococcales</taxon>
        <taxon>Thermococcaceae</taxon>
        <taxon>Pyrococcus</taxon>
    </lineage>
</organism>
<accession>F8AHV1</accession>